<accession>A0ABP9X4N7</accession>
<comment type="caution">
    <text evidence="2">The sequence shown here is derived from an EMBL/GenBank/DDBJ whole genome shotgun (WGS) entry which is preliminary data.</text>
</comment>
<gene>
    <name evidence="2" type="ORF">Hgul01_04196</name>
</gene>
<keyword evidence="1" id="KW-1133">Transmembrane helix</keyword>
<sequence length="58" mass="6543">MDKSYLKLIIFLVSVIGIVLCVVSNNYQLIPDSGIIMIVYNIRVVTQITLDSLNKDDK</sequence>
<reference evidence="2 3" key="1">
    <citation type="submission" date="2024-02" db="EMBL/GenBank/DDBJ databases">
        <title>Herpetosiphon gulosus NBRC 112829.</title>
        <authorList>
            <person name="Ichikawa N."/>
            <person name="Katano-Makiyama Y."/>
            <person name="Hidaka K."/>
        </authorList>
    </citation>
    <scope>NUCLEOTIDE SEQUENCE [LARGE SCALE GENOMIC DNA]</scope>
    <source>
        <strain evidence="2 3">NBRC 112829</strain>
    </source>
</reference>
<keyword evidence="3" id="KW-1185">Reference proteome</keyword>
<evidence type="ECO:0000313" key="2">
    <source>
        <dbReference type="EMBL" id="GAA5530377.1"/>
    </source>
</evidence>
<evidence type="ECO:0000313" key="3">
    <source>
        <dbReference type="Proteomes" id="UP001428290"/>
    </source>
</evidence>
<protein>
    <submittedName>
        <fullName evidence="2">Uncharacterized protein</fullName>
    </submittedName>
</protein>
<dbReference type="EMBL" id="BAABRU010000018">
    <property type="protein sequence ID" value="GAA5530377.1"/>
    <property type="molecule type" value="Genomic_DNA"/>
</dbReference>
<proteinExistence type="predicted"/>
<keyword evidence="1" id="KW-0472">Membrane</keyword>
<evidence type="ECO:0000256" key="1">
    <source>
        <dbReference type="SAM" id="Phobius"/>
    </source>
</evidence>
<feature type="transmembrane region" description="Helical" evidence="1">
    <location>
        <begin position="6"/>
        <end position="27"/>
    </location>
</feature>
<organism evidence="2 3">
    <name type="scientific">Herpetosiphon gulosus</name>
    <dbReference type="NCBI Taxonomy" id="1973496"/>
    <lineage>
        <taxon>Bacteria</taxon>
        <taxon>Bacillati</taxon>
        <taxon>Chloroflexota</taxon>
        <taxon>Chloroflexia</taxon>
        <taxon>Herpetosiphonales</taxon>
        <taxon>Herpetosiphonaceae</taxon>
        <taxon>Herpetosiphon</taxon>
    </lineage>
</organism>
<dbReference type="Proteomes" id="UP001428290">
    <property type="component" value="Unassembled WGS sequence"/>
</dbReference>
<name>A0ABP9X4N7_9CHLR</name>
<keyword evidence="1" id="KW-0812">Transmembrane</keyword>